<reference evidence="3 4" key="1">
    <citation type="submission" date="2019-10" db="EMBL/GenBank/DDBJ databases">
        <title>Genome Sequences from Six Type Strain Members of the Archaeal Family Sulfolobaceae: Acidianus ambivalens, Acidianus infernus, Metallosphaera prunae, Stygiolobus azoricus, Sulfolobus metallicus, and Sulfurisphaera ohwakuensis.</title>
        <authorList>
            <person name="Counts J.A."/>
            <person name="Kelly R.M."/>
        </authorList>
    </citation>
    <scope>NUCLEOTIDE SEQUENCE [LARGE SCALE GENOMIC DNA]</scope>
    <source>
        <strain evidence="3 4">TA-1</strain>
    </source>
</reference>
<feature type="transmembrane region" description="Helical" evidence="1">
    <location>
        <begin position="56"/>
        <end position="78"/>
    </location>
</feature>
<keyword evidence="4" id="KW-1185">Reference proteome</keyword>
<dbReference type="OrthoDB" id="382547at2157"/>
<dbReference type="Proteomes" id="UP000427373">
    <property type="component" value="Chromosome"/>
</dbReference>
<proteinExistence type="predicted"/>
<dbReference type="AlphaFoldDB" id="A0A650CFQ9"/>
<evidence type="ECO:0000256" key="1">
    <source>
        <dbReference type="SAM" id="Phobius"/>
    </source>
</evidence>
<evidence type="ECO:0000313" key="4">
    <source>
        <dbReference type="Proteomes" id="UP000427373"/>
    </source>
</evidence>
<reference evidence="2 5" key="2">
    <citation type="submission" date="2020-08" db="EMBL/GenBank/DDBJ databases">
        <title>Genomic Encyclopedia of Type Strains, Phase IV (KMG-IV): sequencing the most valuable type-strain genomes for metagenomic binning, comparative biology and taxonomic classification.</title>
        <authorList>
            <person name="Goeker M."/>
        </authorList>
    </citation>
    <scope>NUCLEOTIDE SEQUENCE [LARGE SCALE GENOMIC DNA]</scope>
    <source>
        <strain evidence="2 5">DSM 12421</strain>
    </source>
</reference>
<protein>
    <submittedName>
        <fullName evidence="2">Putative permease</fullName>
    </submittedName>
</protein>
<organism evidence="3 4">
    <name type="scientific">Sulfurisphaera ohwakuensis</name>
    <dbReference type="NCBI Taxonomy" id="69656"/>
    <lineage>
        <taxon>Archaea</taxon>
        <taxon>Thermoproteota</taxon>
        <taxon>Thermoprotei</taxon>
        <taxon>Sulfolobales</taxon>
        <taxon>Sulfolobaceae</taxon>
        <taxon>Sulfurisphaera</taxon>
    </lineage>
</organism>
<keyword evidence="1" id="KW-0812">Transmembrane</keyword>
<keyword evidence="1" id="KW-1133">Transmembrane helix</keyword>
<name>A0A650CFQ9_SULOH</name>
<sequence length="113" mass="11616">MKSKKIEIDLANSQEARNVILAIFALTLLAIYPIVQTMIAGIILGSMLYVAAGSGAISGGILTMANVNNIVGAILLLLSEFGIESISLDTIDLLFAIVAGIGLGLFGLGIGLL</sequence>
<gene>
    <name evidence="3" type="ORF">D1869_04925</name>
    <name evidence="2" type="ORF">HNQ62_002913</name>
</gene>
<evidence type="ECO:0000313" key="5">
    <source>
        <dbReference type="Proteomes" id="UP000582213"/>
    </source>
</evidence>
<dbReference type="EMBL" id="CP045484">
    <property type="protein sequence ID" value="QGR16609.1"/>
    <property type="molecule type" value="Genomic_DNA"/>
</dbReference>
<evidence type="ECO:0000313" key="2">
    <source>
        <dbReference type="EMBL" id="MBB5255138.1"/>
    </source>
</evidence>
<dbReference type="EMBL" id="JACHFY010000045">
    <property type="protein sequence ID" value="MBB5255138.1"/>
    <property type="molecule type" value="Genomic_DNA"/>
</dbReference>
<feature type="transmembrane region" description="Helical" evidence="1">
    <location>
        <begin position="90"/>
        <end position="112"/>
    </location>
</feature>
<feature type="transmembrane region" description="Helical" evidence="1">
    <location>
        <begin position="21"/>
        <end position="50"/>
    </location>
</feature>
<dbReference type="Proteomes" id="UP000582213">
    <property type="component" value="Unassembled WGS sequence"/>
</dbReference>
<dbReference type="GeneID" id="42800563"/>
<dbReference type="KEGG" id="soh:D1869_04925"/>
<dbReference type="RefSeq" id="WP_156014164.1">
    <property type="nucleotide sequence ID" value="NZ_CP045484.1"/>
</dbReference>
<keyword evidence="1" id="KW-0472">Membrane</keyword>
<accession>A0A650CFQ9</accession>
<evidence type="ECO:0000313" key="3">
    <source>
        <dbReference type="EMBL" id="QGR16609.1"/>
    </source>
</evidence>